<proteinExistence type="predicted"/>
<dbReference type="Proteomes" id="UP000285794">
    <property type="component" value="Unassembled WGS sequence"/>
</dbReference>
<dbReference type="CDD" id="cd11304">
    <property type="entry name" value="Cadherin_repeat"/>
    <property type="match status" value="1"/>
</dbReference>
<dbReference type="InterPro" id="IPR015919">
    <property type="entry name" value="Cadherin-like_sf"/>
</dbReference>
<evidence type="ECO:0000313" key="1">
    <source>
        <dbReference type="EMBL" id="RRG20486.1"/>
    </source>
</evidence>
<protein>
    <submittedName>
        <fullName evidence="1">DUF4958 domain-containing protein</fullName>
    </submittedName>
</protein>
<comment type="caution">
    <text evidence="1">The sequence shown here is derived from an EMBL/GenBank/DDBJ whole genome shotgun (WGS) entry which is preliminary data.</text>
</comment>
<dbReference type="Gene3D" id="2.60.40.2710">
    <property type="match status" value="1"/>
</dbReference>
<dbReference type="OrthoDB" id="1109990at2"/>
<name>A0A425XZ56_9BACT</name>
<gene>
    <name evidence="1" type="ORF">DWB61_12125</name>
</gene>
<dbReference type="EMBL" id="QQWG01000012">
    <property type="protein sequence ID" value="RRG20486.1"/>
    <property type="molecule type" value="Genomic_DNA"/>
</dbReference>
<dbReference type="GO" id="GO:0005509">
    <property type="term" value="F:calcium ion binding"/>
    <property type="evidence" value="ECO:0007669"/>
    <property type="project" value="InterPro"/>
</dbReference>
<dbReference type="GO" id="GO:0016020">
    <property type="term" value="C:membrane"/>
    <property type="evidence" value="ECO:0007669"/>
    <property type="project" value="InterPro"/>
</dbReference>
<sequence length="609" mass="66765">MNHSNDCKSKWRFKTQWMAIAFACLSIFTFSCDEEEANKEELTPEGLRYALVSEVYEGKAMETSRPVVYSTSNPKFEITSGTAEEGGTYIEGEFQVIDTTGIITLKLDNQLVAGKYFLDIKVSNDAGETIFPKAFELVVLPSAIERLQYSPLNQVIVRGVEGQKTTIPEFKGTNPVTFALSKNSDFVIDTKTGEISLAIDSQIDAGEYRLSVVATNVTGEQTFEEVVRIDVQTLPYDLVYSTNAYLGVQQTQAKQSVEPAINGTGPVTYSLKNNFNAFTIDPLTGVVSLPEAHTLAIDTYNLTVVATNEHGSVDFVDALSFEIIAIQAIIATDLTYVNVSYSVNQAFAFTSDIPTVSGSTPTYSLLESFGEFGIDPVTGVISLTEGNTLAIGNYPMTVVASNLAGDAIFTDVISVTVKAAVVELIFEDGWDELTPAVGETRLGNMIEYSAKEAPKQATNNKWTRGWGNWSVIDQDGVTVRGAVMIPEKTENDDWLIAKDVDLSKHVDSYLNLDGYSRYGSSNNNTLKLLVSENYSGDVSTAVWEEVSFETFFNYTKAQSRVIDLSKFDGKVVTIALRHESFLIESDAGSLTNLTRTSYILNFQVMGTQK</sequence>
<evidence type="ECO:0000313" key="2">
    <source>
        <dbReference type="Proteomes" id="UP000285794"/>
    </source>
</evidence>
<dbReference type="Gene3D" id="2.60.40.10">
    <property type="entry name" value="Immunoglobulins"/>
    <property type="match status" value="2"/>
</dbReference>
<keyword evidence="2" id="KW-1185">Reference proteome</keyword>
<dbReference type="RefSeq" id="WP_125031149.1">
    <property type="nucleotide sequence ID" value="NZ_JAPXVP010000005.1"/>
</dbReference>
<organism evidence="1 2">
    <name type="scientific">Ancylomarina euxinus</name>
    <dbReference type="NCBI Taxonomy" id="2283627"/>
    <lineage>
        <taxon>Bacteria</taxon>
        <taxon>Pseudomonadati</taxon>
        <taxon>Bacteroidota</taxon>
        <taxon>Bacteroidia</taxon>
        <taxon>Marinilabiliales</taxon>
        <taxon>Marinifilaceae</taxon>
        <taxon>Ancylomarina</taxon>
    </lineage>
</organism>
<reference evidence="1 2" key="1">
    <citation type="submission" date="2018-07" db="EMBL/GenBank/DDBJ databases">
        <title>Draft genome sequence of Ancylomarina sp. M1P.</title>
        <authorList>
            <person name="Yadav S."/>
            <person name="Villanueva L."/>
            <person name="Damste J.S.S."/>
        </authorList>
    </citation>
    <scope>NUCLEOTIDE SEQUENCE [LARGE SCALE GENOMIC DNA]</scope>
    <source>
        <strain evidence="1 2">M1P</strain>
    </source>
</reference>
<dbReference type="AlphaFoldDB" id="A0A425XZ56"/>
<accession>A0A425XZ56</accession>
<dbReference type="InterPro" id="IPR013783">
    <property type="entry name" value="Ig-like_fold"/>
</dbReference>
<dbReference type="Gene3D" id="2.60.40.60">
    <property type="entry name" value="Cadherins"/>
    <property type="match status" value="1"/>
</dbReference>
<dbReference type="SUPFAM" id="SSF49313">
    <property type="entry name" value="Cadherin-like"/>
    <property type="match status" value="1"/>
</dbReference>